<feature type="region of interest" description="Disordered" evidence="1">
    <location>
        <begin position="163"/>
        <end position="197"/>
    </location>
</feature>
<protein>
    <submittedName>
        <fullName evidence="2">Uncharacterized protein</fullName>
    </submittedName>
</protein>
<evidence type="ECO:0000313" key="3">
    <source>
        <dbReference type="Proteomes" id="UP000184357"/>
    </source>
</evidence>
<name>A0A1M5JBN0_9EURY</name>
<proteinExistence type="predicted"/>
<evidence type="ECO:0000313" key="2">
    <source>
        <dbReference type="EMBL" id="SHG37982.1"/>
    </source>
</evidence>
<keyword evidence="3" id="KW-1185">Reference proteome</keyword>
<accession>A0A1M5JBN0</accession>
<dbReference type="EMBL" id="FQWV01000001">
    <property type="protein sequence ID" value="SHG37982.1"/>
    <property type="molecule type" value="Genomic_DNA"/>
</dbReference>
<dbReference type="Proteomes" id="UP000184357">
    <property type="component" value="Unassembled WGS sequence"/>
</dbReference>
<evidence type="ECO:0000256" key="1">
    <source>
        <dbReference type="SAM" id="MobiDB-lite"/>
    </source>
</evidence>
<sequence length="197" mass="21142">MKPGNKQDNSNEVVGERVTRTLRESQAPLAGFEARFAPIDLSNKRIGAWRKRSDNGVTREILADCRNDGGQFAVTVVAVAVGVSARATVKTLLQDAKSYFNQTPGVSAKSHIDSTDVASLTESPPEQLHPNAVWDDHRPTIKRLNGKRTPVILKEAVVDFLPSETDKDTGGLGDTGGESQFPTGPDDLDSGFLGGDD</sequence>
<organism evidence="2 3">
    <name type="scientific">Halobaculum gomorrense</name>
    <dbReference type="NCBI Taxonomy" id="43928"/>
    <lineage>
        <taxon>Archaea</taxon>
        <taxon>Methanobacteriati</taxon>
        <taxon>Methanobacteriota</taxon>
        <taxon>Stenosarchaea group</taxon>
        <taxon>Halobacteria</taxon>
        <taxon>Halobacteriales</taxon>
        <taxon>Haloferacaceae</taxon>
        <taxon>Halobaculum</taxon>
    </lineage>
</organism>
<gene>
    <name evidence="2" type="ORF">SAMN05443636_0036</name>
</gene>
<dbReference type="AlphaFoldDB" id="A0A1M5JBN0"/>
<reference evidence="2 3" key="1">
    <citation type="submission" date="2016-11" db="EMBL/GenBank/DDBJ databases">
        <authorList>
            <person name="Jaros S."/>
            <person name="Januszkiewicz K."/>
            <person name="Wedrychowicz H."/>
        </authorList>
    </citation>
    <scope>NUCLEOTIDE SEQUENCE [LARGE SCALE GENOMIC DNA]</scope>
    <source>
        <strain evidence="2 3">DSM 9297</strain>
    </source>
</reference>